<accession>A0A3B0PQ69</accession>
<evidence type="ECO:0000256" key="2">
    <source>
        <dbReference type="SAM" id="MobiDB-lite"/>
    </source>
</evidence>
<dbReference type="AlphaFoldDB" id="A0A3B0PQ69"/>
<name>A0A3B0PQ69_9CHLA</name>
<dbReference type="EMBL" id="LS992154">
    <property type="protein sequence ID" value="SYX09220.1"/>
    <property type="molecule type" value="Genomic_DNA"/>
</dbReference>
<evidence type="ECO:0008006" key="5">
    <source>
        <dbReference type="Google" id="ProtNLM"/>
    </source>
</evidence>
<dbReference type="KEGG" id="chla:C834K_0778"/>
<dbReference type="InterPro" id="IPR007966">
    <property type="entry name" value="DUF720"/>
</dbReference>
<sequence>MTVQPISTTSTASITTREATQAAQLPPLDPLNTPPIGALLFSIYELLLQAIEIRQQTVLTQSQQLNDNTNIQQQLNQATNQIKFAVVSAGGKEDEITRVQNQNQNYSAQRSNIQDELVTARQNGQIILSHASTNINIIQQLASQDSSFLKMTSSIGSTVNQLNKPPS</sequence>
<dbReference type="Pfam" id="PF05302">
    <property type="entry name" value="DUF720"/>
    <property type="match status" value="1"/>
</dbReference>
<evidence type="ECO:0000256" key="1">
    <source>
        <dbReference type="SAM" id="Coils"/>
    </source>
</evidence>
<organism evidence="3 4">
    <name type="scientific">Chlamydia poikilotherma</name>
    <dbReference type="NCBI Taxonomy" id="1967783"/>
    <lineage>
        <taxon>Bacteria</taxon>
        <taxon>Pseudomonadati</taxon>
        <taxon>Chlamydiota</taxon>
        <taxon>Chlamydiia</taxon>
        <taxon>Chlamydiales</taxon>
        <taxon>Chlamydiaceae</taxon>
        <taxon>Chlamydia/Chlamydophila group</taxon>
        <taxon>Chlamydia</taxon>
    </lineage>
</organism>
<keyword evidence="1" id="KW-0175">Coiled coil</keyword>
<dbReference type="RefSeq" id="WP_162496154.1">
    <property type="nucleotide sequence ID" value="NZ_LS992154.1"/>
</dbReference>
<gene>
    <name evidence="3" type="ORF">C834K_0778</name>
</gene>
<feature type="region of interest" description="Disordered" evidence="2">
    <location>
        <begin position="1"/>
        <end position="29"/>
    </location>
</feature>
<proteinExistence type="predicted"/>
<evidence type="ECO:0000313" key="3">
    <source>
        <dbReference type="EMBL" id="SYX09220.1"/>
    </source>
</evidence>
<dbReference type="Proteomes" id="UP000258476">
    <property type="component" value="Chromosome"/>
</dbReference>
<reference evidence="4" key="1">
    <citation type="submission" date="2017-11" db="EMBL/GenBank/DDBJ databases">
        <authorList>
            <person name="Seth-Smith MB H."/>
        </authorList>
    </citation>
    <scope>NUCLEOTIDE SEQUENCE [LARGE SCALE GENOMIC DNA]</scope>
</reference>
<keyword evidence="4" id="KW-1185">Reference proteome</keyword>
<feature type="compositionally biased region" description="Low complexity" evidence="2">
    <location>
        <begin position="1"/>
        <end position="16"/>
    </location>
</feature>
<protein>
    <recommendedName>
        <fullName evidence="5">DUF720 domain-containing protein</fullName>
    </recommendedName>
</protein>
<evidence type="ECO:0000313" key="4">
    <source>
        <dbReference type="Proteomes" id="UP000258476"/>
    </source>
</evidence>
<feature type="coiled-coil region" evidence="1">
    <location>
        <begin position="96"/>
        <end position="123"/>
    </location>
</feature>